<evidence type="ECO:0000313" key="2">
    <source>
        <dbReference type="Proteomes" id="UP000308600"/>
    </source>
</evidence>
<proteinExistence type="predicted"/>
<accession>A0ACD3AWL6</accession>
<dbReference type="EMBL" id="ML208325">
    <property type="protein sequence ID" value="TFK69747.1"/>
    <property type="molecule type" value="Genomic_DNA"/>
</dbReference>
<name>A0ACD3AWL6_9AGAR</name>
<dbReference type="Proteomes" id="UP000308600">
    <property type="component" value="Unassembled WGS sequence"/>
</dbReference>
<gene>
    <name evidence="1" type="ORF">BDN72DRAFT_590044</name>
</gene>
<reference evidence="1 2" key="1">
    <citation type="journal article" date="2019" name="Nat. Ecol. Evol.">
        <title>Megaphylogeny resolves global patterns of mushroom evolution.</title>
        <authorList>
            <person name="Varga T."/>
            <person name="Krizsan K."/>
            <person name="Foldi C."/>
            <person name="Dima B."/>
            <person name="Sanchez-Garcia M."/>
            <person name="Sanchez-Ramirez S."/>
            <person name="Szollosi G.J."/>
            <person name="Szarkandi J.G."/>
            <person name="Papp V."/>
            <person name="Albert L."/>
            <person name="Andreopoulos W."/>
            <person name="Angelini C."/>
            <person name="Antonin V."/>
            <person name="Barry K.W."/>
            <person name="Bougher N.L."/>
            <person name="Buchanan P."/>
            <person name="Buyck B."/>
            <person name="Bense V."/>
            <person name="Catcheside P."/>
            <person name="Chovatia M."/>
            <person name="Cooper J."/>
            <person name="Damon W."/>
            <person name="Desjardin D."/>
            <person name="Finy P."/>
            <person name="Geml J."/>
            <person name="Haridas S."/>
            <person name="Hughes K."/>
            <person name="Justo A."/>
            <person name="Karasinski D."/>
            <person name="Kautmanova I."/>
            <person name="Kiss B."/>
            <person name="Kocsube S."/>
            <person name="Kotiranta H."/>
            <person name="LaButti K.M."/>
            <person name="Lechner B.E."/>
            <person name="Liimatainen K."/>
            <person name="Lipzen A."/>
            <person name="Lukacs Z."/>
            <person name="Mihaltcheva S."/>
            <person name="Morgado L.N."/>
            <person name="Niskanen T."/>
            <person name="Noordeloos M.E."/>
            <person name="Ohm R.A."/>
            <person name="Ortiz-Santana B."/>
            <person name="Ovrebo C."/>
            <person name="Racz N."/>
            <person name="Riley R."/>
            <person name="Savchenko A."/>
            <person name="Shiryaev A."/>
            <person name="Soop K."/>
            <person name="Spirin V."/>
            <person name="Szebenyi C."/>
            <person name="Tomsovsky M."/>
            <person name="Tulloss R.E."/>
            <person name="Uehling J."/>
            <person name="Grigoriev I.V."/>
            <person name="Vagvolgyi C."/>
            <person name="Papp T."/>
            <person name="Martin F.M."/>
            <person name="Miettinen O."/>
            <person name="Hibbett D.S."/>
            <person name="Nagy L.G."/>
        </authorList>
    </citation>
    <scope>NUCLEOTIDE SEQUENCE [LARGE SCALE GENOMIC DNA]</scope>
    <source>
        <strain evidence="1 2">NL-1719</strain>
    </source>
</reference>
<protein>
    <submittedName>
        <fullName evidence="1">Uncharacterized protein</fullName>
    </submittedName>
</protein>
<keyword evidence="2" id="KW-1185">Reference proteome</keyword>
<sequence>MVLSGEHGVPVFDNQVWANPAPSLEQLHLEYMRINGHGRFSGVCPSLHSLYLKYCTFGWHTLPIVPSITELSIILPIVQVRIDDIMKILQVVGPSLKKLQLWDVINETQSIPAHSSDRYEFPELDSFWLRETDAGLIAPLLSRISLPHSLEALHISARRSDWVTSGLVQALVSSRNLEKWPLDYLLVAYEDPVVVLRVIEDWSEDSSDDEDSDDEDSNERDGNEEDGGEGGGNMVNDEDDGDDGDGGDEGNDENDSDDDLETNHRHVELEIRMANDASSIIPVLEQLQVPIEPIKSVYFLSTFGSVQDQTILEYFGNLGTIQVLTITETFFPTLVEFLMVQVAKLQAIDILKAEGHDNPLGAGLDIDHISFLNLDTLQIRDSNNQGYETLTPNNFLVLQEWLTWRKRYGLPSLDLSISGVVVRLPSIGTLTELFGDLVSNLELEDVKPEGDIV</sequence>
<evidence type="ECO:0000313" key="1">
    <source>
        <dbReference type="EMBL" id="TFK69747.1"/>
    </source>
</evidence>
<organism evidence="1 2">
    <name type="scientific">Pluteus cervinus</name>
    <dbReference type="NCBI Taxonomy" id="181527"/>
    <lineage>
        <taxon>Eukaryota</taxon>
        <taxon>Fungi</taxon>
        <taxon>Dikarya</taxon>
        <taxon>Basidiomycota</taxon>
        <taxon>Agaricomycotina</taxon>
        <taxon>Agaricomycetes</taxon>
        <taxon>Agaricomycetidae</taxon>
        <taxon>Agaricales</taxon>
        <taxon>Pluteineae</taxon>
        <taxon>Pluteaceae</taxon>
        <taxon>Pluteus</taxon>
    </lineage>
</organism>